<evidence type="ECO:0000313" key="2">
    <source>
        <dbReference type="Proteomes" id="UP000028945"/>
    </source>
</evidence>
<dbReference type="Proteomes" id="UP000028945">
    <property type="component" value="Chromosome"/>
</dbReference>
<dbReference type="STRING" id="1072685.IX83_05090"/>
<dbReference type="EMBL" id="CP009238">
    <property type="protein sequence ID" value="AIL32767.1"/>
    <property type="molecule type" value="Genomic_DNA"/>
</dbReference>
<name>A0A077DH54_9BURK</name>
<reference evidence="1 2" key="1">
    <citation type="journal article" date="2014" name="BMC Genomics">
        <title>A genomic perspective on a new bacterial genus and species from the Alcaligenaceae family, Basilea psittacipulmonis.</title>
        <authorList>
            <person name="Whiteson K.L."/>
            <person name="Hernandez D."/>
            <person name="Lazarevic V."/>
            <person name="Gaia N."/>
            <person name="Farinelli L."/>
            <person name="Francois P."/>
            <person name="Pilo P."/>
            <person name="Frey J."/>
            <person name="Schrenzel J."/>
        </authorList>
    </citation>
    <scope>NUCLEOTIDE SEQUENCE [LARGE SCALE GENOMIC DNA]</scope>
    <source>
        <strain evidence="1 2">DSM 24701</strain>
    </source>
</reference>
<dbReference type="RefSeq" id="WP_038499842.1">
    <property type="nucleotide sequence ID" value="NZ_AFWK01000045.1"/>
</dbReference>
<dbReference type="Gene3D" id="3.30.70.2340">
    <property type="entry name" value="Uncharacterised protein PF12112 family, DUF3579"/>
    <property type="match status" value="1"/>
</dbReference>
<gene>
    <name evidence="1" type="ORF">IX83_05090</name>
</gene>
<sequence length="96" mass="10832">MQYFIINGLTKEGKKFRPSDWAQRLAGVLSCFTPDPTVVGRQIAYSEYVTPNVIDGISCVVIENKLRDVSPLAWKFIVDFAESNSLQTYETDVKPD</sequence>
<dbReference type="KEGG" id="bpsi:IX83_05090"/>
<keyword evidence="2" id="KW-1185">Reference proteome</keyword>
<evidence type="ECO:0000313" key="1">
    <source>
        <dbReference type="EMBL" id="AIL32767.1"/>
    </source>
</evidence>
<accession>A0A077DH54</accession>
<dbReference type="Pfam" id="PF12112">
    <property type="entry name" value="DUF3579"/>
    <property type="match status" value="1"/>
</dbReference>
<proteinExistence type="predicted"/>
<dbReference type="HOGENOM" id="CLU_154671_1_0_4"/>
<dbReference type="OrthoDB" id="9814727at2"/>
<dbReference type="InterPro" id="IPR021969">
    <property type="entry name" value="DUF3579"/>
</dbReference>
<dbReference type="eggNOG" id="COG0456">
    <property type="taxonomic scope" value="Bacteria"/>
</dbReference>
<organism evidence="1 2">
    <name type="scientific">Basilea psittacipulmonis DSM 24701</name>
    <dbReference type="NCBI Taxonomy" id="1072685"/>
    <lineage>
        <taxon>Bacteria</taxon>
        <taxon>Pseudomonadati</taxon>
        <taxon>Pseudomonadota</taxon>
        <taxon>Betaproteobacteria</taxon>
        <taxon>Burkholderiales</taxon>
        <taxon>Alcaligenaceae</taxon>
        <taxon>Basilea</taxon>
    </lineage>
</organism>
<dbReference type="AlphaFoldDB" id="A0A077DH54"/>
<evidence type="ECO:0008006" key="3">
    <source>
        <dbReference type="Google" id="ProtNLM"/>
    </source>
</evidence>
<protein>
    <recommendedName>
        <fullName evidence="3">PhnO</fullName>
    </recommendedName>
</protein>